<reference evidence="8" key="1">
    <citation type="submission" date="2013-04" db="EMBL/GenBank/DDBJ databases">
        <authorList>
            <person name="Qu J."/>
            <person name="Murali S.C."/>
            <person name="Bandaranaike D."/>
            <person name="Bellair M."/>
            <person name="Blankenburg K."/>
            <person name="Chao H."/>
            <person name="Dinh H."/>
            <person name="Doddapaneni H."/>
            <person name="Downs B."/>
            <person name="Dugan-Rocha S."/>
            <person name="Elkadiri S."/>
            <person name="Gnanaolivu R.D."/>
            <person name="Hernandez B."/>
            <person name="Javaid M."/>
            <person name="Jayaseelan J.C."/>
            <person name="Lee S."/>
            <person name="Li M."/>
            <person name="Ming W."/>
            <person name="Munidasa M."/>
            <person name="Muniz J."/>
            <person name="Nguyen L."/>
            <person name="Ongeri F."/>
            <person name="Osuji N."/>
            <person name="Pu L.-L."/>
            <person name="Puazo M."/>
            <person name="Qu C."/>
            <person name="Quiroz J."/>
            <person name="Raj R."/>
            <person name="Weissenberger G."/>
            <person name="Xin Y."/>
            <person name="Zou X."/>
            <person name="Han Y."/>
            <person name="Richards S."/>
            <person name="Worley K."/>
            <person name="Muzny D."/>
            <person name="Gibbs R."/>
        </authorList>
    </citation>
    <scope>NUCLEOTIDE SEQUENCE</scope>
    <source>
        <strain evidence="8">Sampled in the wild</strain>
    </source>
</reference>
<dbReference type="SMART" id="SM00355">
    <property type="entry name" value="ZnF_C2H2"/>
    <property type="match status" value="4"/>
</dbReference>
<dbReference type="AlphaFoldDB" id="A0A8K0PCH8"/>
<evidence type="ECO:0000313" key="9">
    <source>
        <dbReference type="Proteomes" id="UP000792457"/>
    </source>
</evidence>
<dbReference type="Proteomes" id="UP000792457">
    <property type="component" value="Unassembled WGS sequence"/>
</dbReference>
<dbReference type="PROSITE" id="PS00028">
    <property type="entry name" value="ZINC_FINGER_C2H2_1"/>
    <property type="match status" value="1"/>
</dbReference>
<keyword evidence="4" id="KW-0862">Zinc</keyword>
<keyword evidence="9" id="KW-1185">Reference proteome</keyword>
<accession>A0A8K0PCH8</accession>
<dbReference type="InterPro" id="IPR036236">
    <property type="entry name" value="Znf_C2H2_sf"/>
</dbReference>
<evidence type="ECO:0000256" key="4">
    <source>
        <dbReference type="ARBA" id="ARBA00022833"/>
    </source>
</evidence>
<evidence type="ECO:0000256" key="2">
    <source>
        <dbReference type="ARBA" id="ARBA00022737"/>
    </source>
</evidence>
<gene>
    <name evidence="8" type="ORF">J437_LFUL019406</name>
</gene>
<feature type="domain" description="C2H2-type" evidence="7">
    <location>
        <begin position="86"/>
        <end position="113"/>
    </location>
</feature>
<feature type="compositionally biased region" description="Basic and acidic residues" evidence="6">
    <location>
        <begin position="7"/>
        <end position="20"/>
    </location>
</feature>
<dbReference type="InterPro" id="IPR013087">
    <property type="entry name" value="Znf_C2H2_type"/>
</dbReference>
<sequence>MKIVHRGNNDTDEKGNMSKSEDDEEVCGMSIKTEAVEEEDYVRCHHCGEKRKTKYELKEHIYGTHLSLFMDVQTGVDEDEKKKKATKCVFCQKKFPCRASLELHLKIHTTNRPINCDKYVCSSSNRPTFSLQNYKEIDEKTFKCTYCEYRTSDRSSLRWHIHSHTGEKPYKCAYCEYRSSNKSHLKAHTFKHTGEKPFNCSYCEFSASDP</sequence>
<evidence type="ECO:0000313" key="8">
    <source>
        <dbReference type="EMBL" id="KAG8239778.1"/>
    </source>
</evidence>
<dbReference type="PANTHER" id="PTHR24379">
    <property type="entry name" value="KRAB AND ZINC FINGER DOMAIN-CONTAINING"/>
    <property type="match status" value="1"/>
</dbReference>
<dbReference type="SUPFAM" id="SSF57667">
    <property type="entry name" value="beta-beta-alpha zinc fingers"/>
    <property type="match status" value="2"/>
</dbReference>
<feature type="domain" description="C2H2-type" evidence="7">
    <location>
        <begin position="170"/>
        <end position="197"/>
    </location>
</feature>
<dbReference type="PANTHER" id="PTHR24379:SF121">
    <property type="entry name" value="C2H2-TYPE DOMAIN-CONTAINING PROTEIN"/>
    <property type="match status" value="1"/>
</dbReference>
<comment type="caution">
    <text evidence="8">The sequence shown here is derived from an EMBL/GenBank/DDBJ whole genome shotgun (WGS) entry which is preliminary data.</text>
</comment>
<evidence type="ECO:0000256" key="3">
    <source>
        <dbReference type="ARBA" id="ARBA00022771"/>
    </source>
</evidence>
<keyword evidence="1" id="KW-0479">Metal-binding</keyword>
<dbReference type="OrthoDB" id="6077919at2759"/>
<keyword evidence="2" id="KW-0677">Repeat</keyword>
<dbReference type="Pfam" id="PF00096">
    <property type="entry name" value="zf-C2H2"/>
    <property type="match status" value="1"/>
</dbReference>
<keyword evidence="3 5" id="KW-0863">Zinc-finger</keyword>
<protein>
    <recommendedName>
        <fullName evidence="7">C2H2-type domain-containing protein</fullName>
    </recommendedName>
</protein>
<evidence type="ECO:0000256" key="6">
    <source>
        <dbReference type="SAM" id="MobiDB-lite"/>
    </source>
</evidence>
<feature type="region of interest" description="Disordered" evidence="6">
    <location>
        <begin position="1"/>
        <end position="24"/>
    </location>
</feature>
<evidence type="ECO:0000259" key="7">
    <source>
        <dbReference type="PROSITE" id="PS50157"/>
    </source>
</evidence>
<dbReference type="PROSITE" id="PS50157">
    <property type="entry name" value="ZINC_FINGER_C2H2_2"/>
    <property type="match status" value="3"/>
</dbReference>
<organism evidence="8 9">
    <name type="scientific">Ladona fulva</name>
    <name type="common">Scarce chaser dragonfly</name>
    <name type="synonym">Libellula fulva</name>
    <dbReference type="NCBI Taxonomy" id="123851"/>
    <lineage>
        <taxon>Eukaryota</taxon>
        <taxon>Metazoa</taxon>
        <taxon>Ecdysozoa</taxon>
        <taxon>Arthropoda</taxon>
        <taxon>Hexapoda</taxon>
        <taxon>Insecta</taxon>
        <taxon>Pterygota</taxon>
        <taxon>Palaeoptera</taxon>
        <taxon>Odonata</taxon>
        <taxon>Epiprocta</taxon>
        <taxon>Anisoptera</taxon>
        <taxon>Libelluloidea</taxon>
        <taxon>Libellulidae</taxon>
        <taxon>Ladona</taxon>
    </lineage>
</organism>
<name>A0A8K0PCH8_LADFU</name>
<evidence type="ECO:0000256" key="5">
    <source>
        <dbReference type="PROSITE-ProRule" id="PRU00042"/>
    </source>
</evidence>
<proteinExistence type="predicted"/>
<dbReference type="FunFam" id="3.30.160.60:FF:002069">
    <property type="entry name" value="Uncharacterized protein"/>
    <property type="match status" value="1"/>
</dbReference>
<feature type="domain" description="C2H2-type" evidence="7">
    <location>
        <begin position="142"/>
        <end position="169"/>
    </location>
</feature>
<dbReference type="Gene3D" id="3.30.160.60">
    <property type="entry name" value="Classic Zinc Finger"/>
    <property type="match status" value="3"/>
</dbReference>
<reference evidence="8" key="2">
    <citation type="submission" date="2017-10" db="EMBL/GenBank/DDBJ databases">
        <title>Ladona fulva Genome sequencing and assembly.</title>
        <authorList>
            <person name="Murali S."/>
            <person name="Richards S."/>
            <person name="Bandaranaike D."/>
            <person name="Bellair M."/>
            <person name="Blankenburg K."/>
            <person name="Chao H."/>
            <person name="Dinh H."/>
            <person name="Doddapaneni H."/>
            <person name="Dugan-Rocha S."/>
            <person name="Elkadiri S."/>
            <person name="Gnanaolivu R."/>
            <person name="Hernandez B."/>
            <person name="Skinner E."/>
            <person name="Javaid M."/>
            <person name="Lee S."/>
            <person name="Li M."/>
            <person name="Ming W."/>
            <person name="Munidasa M."/>
            <person name="Muniz J."/>
            <person name="Nguyen L."/>
            <person name="Hughes D."/>
            <person name="Osuji N."/>
            <person name="Pu L.-L."/>
            <person name="Puazo M."/>
            <person name="Qu C."/>
            <person name="Quiroz J."/>
            <person name="Raj R."/>
            <person name="Weissenberger G."/>
            <person name="Xin Y."/>
            <person name="Zou X."/>
            <person name="Han Y."/>
            <person name="Worley K."/>
            <person name="Muzny D."/>
            <person name="Gibbs R."/>
        </authorList>
    </citation>
    <scope>NUCLEOTIDE SEQUENCE</scope>
    <source>
        <strain evidence="8">Sampled in the wild</strain>
    </source>
</reference>
<evidence type="ECO:0000256" key="1">
    <source>
        <dbReference type="ARBA" id="ARBA00022723"/>
    </source>
</evidence>
<dbReference type="GO" id="GO:0008270">
    <property type="term" value="F:zinc ion binding"/>
    <property type="evidence" value="ECO:0007669"/>
    <property type="project" value="UniProtKB-KW"/>
</dbReference>
<dbReference type="EMBL" id="KZ309954">
    <property type="protein sequence ID" value="KAG8239778.1"/>
    <property type="molecule type" value="Genomic_DNA"/>
</dbReference>